<proteinExistence type="predicted"/>
<name>A0AAV7HSF0_DENCH</name>
<comment type="caution">
    <text evidence="2">The sequence shown here is derived from an EMBL/GenBank/DDBJ whole genome shotgun (WGS) entry which is preliminary data.</text>
</comment>
<evidence type="ECO:0000313" key="2">
    <source>
        <dbReference type="EMBL" id="KAH0471159.1"/>
    </source>
</evidence>
<organism evidence="2 3">
    <name type="scientific">Dendrobium chrysotoxum</name>
    <name type="common">Orchid</name>
    <dbReference type="NCBI Taxonomy" id="161865"/>
    <lineage>
        <taxon>Eukaryota</taxon>
        <taxon>Viridiplantae</taxon>
        <taxon>Streptophyta</taxon>
        <taxon>Embryophyta</taxon>
        <taxon>Tracheophyta</taxon>
        <taxon>Spermatophyta</taxon>
        <taxon>Magnoliopsida</taxon>
        <taxon>Liliopsida</taxon>
        <taxon>Asparagales</taxon>
        <taxon>Orchidaceae</taxon>
        <taxon>Epidendroideae</taxon>
        <taxon>Malaxideae</taxon>
        <taxon>Dendrobiinae</taxon>
        <taxon>Dendrobium</taxon>
    </lineage>
</organism>
<dbReference type="Proteomes" id="UP000775213">
    <property type="component" value="Unassembled WGS sequence"/>
</dbReference>
<keyword evidence="3" id="KW-1185">Reference proteome</keyword>
<dbReference type="AlphaFoldDB" id="A0AAV7HSF0"/>
<reference evidence="2 3" key="1">
    <citation type="journal article" date="2021" name="Hortic Res">
        <title>Chromosome-scale assembly of the Dendrobium chrysotoxum genome enhances the understanding of orchid evolution.</title>
        <authorList>
            <person name="Zhang Y."/>
            <person name="Zhang G.Q."/>
            <person name="Zhang D."/>
            <person name="Liu X.D."/>
            <person name="Xu X.Y."/>
            <person name="Sun W.H."/>
            <person name="Yu X."/>
            <person name="Zhu X."/>
            <person name="Wang Z.W."/>
            <person name="Zhao X."/>
            <person name="Zhong W.Y."/>
            <person name="Chen H."/>
            <person name="Yin W.L."/>
            <person name="Huang T."/>
            <person name="Niu S.C."/>
            <person name="Liu Z.J."/>
        </authorList>
    </citation>
    <scope>NUCLEOTIDE SEQUENCE [LARGE SCALE GENOMIC DNA]</scope>
    <source>
        <strain evidence="2">Lindl</strain>
    </source>
</reference>
<evidence type="ECO:0000256" key="1">
    <source>
        <dbReference type="SAM" id="MobiDB-lite"/>
    </source>
</evidence>
<feature type="region of interest" description="Disordered" evidence="1">
    <location>
        <begin position="89"/>
        <end position="112"/>
    </location>
</feature>
<sequence>MTRKKKHRDSIQKPIKSPFIIITTVQNDPRSRRPNQKISRISRMKPLQRGQFPLLTQSSLEQRRQNVWPQGIKAAPLFLTLQTQHMDANSPSFSHEFSSFPSCSCSSSSSNS</sequence>
<evidence type="ECO:0000313" key="3">
    <source>
        <dbReference type="Proteomes" id="UP000775213"/>
    </source>
</evidence>
<accession>A0AAV7HSF0</accession>
<feature type="compositionally biased region" description="Basic residues" evidence="1">
    <location>
        <begin position="32"/>
        <end position="43"/>
    </location>
</feature>
<gene>
    <name evidence="2" type="ORF">IEQ34_000882</name>
</gene>
<feature type="region of interest" description="Disordered" evidence="1">
    <location>
        <begin position="27"/>
        <end position="50"/>
    </location>
</feature>
<protein>
    <submittedName>
        <fullName evidence="2">Uncharacterized protein</fullName>
    </submittedName>
</protein>
<dbReference type="EMBL" id="JAGFBR010000001">
    <property type="protein sequence ID" value="KAH0471159.1"/>
    <property type="molecule type" value="Genomic_DNA"/>
</dbReference>